<dbReference type="Gene3D" id="2.40.50.90">
    <property type="match status" value="1"/>
</dbReference>
<dbReference type="CDD" id="cd20379">
    <property type="entry name" value="Tudor_dTUD-like"/>
    <property type="match status" value="1"/>
</dbReference>
<name>A0A1J1I9T3_9DIPT</name>
<evidence type="ECO:0000313" key="3">
    <source>
        <dbReference type="Proteomes" id="UP000183832"/>
    </source>
</evidence>
<organism evidence="2 3">
    <name type="scientific">Clunio marinus</name>
    <dbReference type="NCBI Taxonomy" id="568069"/>
    <lineage>
        <taxon>Eukaryota</taxon>
        <taxon>Metazoa</taxon>
        <taxon>Ecdysozoa</taxon>
        <taxon>Arthropoda</taxon>
        <taxon>Hexapoda</taxon>
        <taxon>Insecta</taxon>
        <taxon>Pterygota</taxon>
        <taxon>Neoptera</taxon>
        <taxon>Endopterygota</taxon>
        <taxon>Diptera</taxon>
        <taxon>Nematocera</taxon>
        <taxon>Chironomoidea</taxon>
        <taxon>Chironomidae</taxon>
        <taxon>Clunio</taxon>
    </lineage>
</organism>
<dbReference type="GO" id="GO:0034587">
    <property type="term" value="P:piRNA processing"/>
    <property type="evidence" value="ECO:0007669"/>
    <property type="project" value="TreeGrafter"/>
</dbReference>
<dbReference type="PANTHER" id="PTHR22948">
    <property type="entry name" value="TUDOR DOMAIN CONTAINING PROTEIN"/>
    <property type="match status" value="1"/>
</dbReference>
<evidence type="ECO:0000313" key="2">
    <source>
        <dbReference type="EMBL" id="CRK95726.1"/>
    </source>
</evidence>
<dbReference type="GO" id="GO:0043186">
    <property type="term" value="C:P granule"/>
    <property type="evidence" value="ECO:0007669"/>
    <property type="project" value="TreeGrafter"/>
</dbReference>
<dbReference type="GO" id="GO:0030719">
    <property type="term" value="P:P granule organization"/>
    <property type="evidence" value="ECO:0007669"/>
    <property type="project" value="TreeGrafter"/>
</dbReference>
<gene>
    <name evidence="2" type="ORF">CLUMA_CG009183</name>
</gene>
<dbReference type="Gene3D" id="2.30.30.140">
    <property type="match status" value="1"/>
</dbReference>
<dbReference type="InterPro" id="IPR002999">
    <property type="entry name" value="Tudor"/>
</dbReference>
<reference evidence="2 3" key="1">
    <citation type="submission" date="2015-04" db="EMBL/GenBank/DDBJ databases">
        <authorList>
            <person name="Syromyatnikov M.Y."/>
            <person name="Popov V.N."/>
        </authorList>
    </citation>
    <scope>NUCLEOTIDE SEQUENCE [LARGE SCALE GENOMIC DNA]</scope>
</reference>
<dbReference type="InterPro" id="IPR035437">
    <property type="entry name" value="SNase_OB-fold_sf"/>
</dbReference>
<feature type="domain" description="Tudor" evidence="1">
    <location>
        <begin position="351"/>
        <end position="469"/>
    </location>
</feature>
<dbReference type="AlphaFoldDB" id="A0A1J1I9T3"/>
<dbReference type="SUPFAM" id="SSF63748">
    <property type="entry name" value="Tudor/PWWP/MBT"/>
    <property type="match status" value="1"/>
</dbReference>
<dbReference type="InterPro" id="IPR050621">
    <property type="entry name" value="Tudor_domain_containing"/>
</dbReference>
<keyword evidence="3" id="KW-1185">Reference proteome</keyword>
<proteinExistence type="predicted"/>
<dbReference type="PANTHER" id="PTHR22948:SF29">
    <property type="entry name" value="FI02030P-RELATED"/>
    <property type="match status" value="1"/>
</dbReference>
<accession>A0A1J1I9T3</accession>
<protein>
    <submittedName>
        <fullName evidence="2">CLUMA_CG009183, isoform A</fullName>
    </submittedName>
</protein>
<dbReference type="GO" id="GO:0007283">
    <property type="term" value="P:spermatogenesis"/>
    <property type="evidence" value="ECO:0007669"/>
    <property type="project" value="TreeGrafter"/>
</dbReference>
<dbReference type="Proteomes" id="UP000183832">
    <property type="component" value="Unassembled WGS sequence"/>
</dbReference>
<dbReference type="OrthoDB" id="10034606at2759"/>
<sequence length="576" mass="66677">MAKELNKTELIDELNDIKECIEAILDSWNKKFSIKLLEDEFNRITLKPLDFNVFDVENFSQLVNGFESSFISNNTEQTKNHSLKFHKEEQIFFKGNSFNKKMVKAQKITNNSRFNESFSVNPFFKSKENKNENSQEHSYGTVLNSLFNESIDKLRKSVSSEMLLNSISTEDASSTTNFDDFIAGHFISSTPIPFEVEKNHLLTKEIDKQNFNHHEYNNTSFDVFLKDKKHLNDEKIVFSSTNPFAPSNMLSYDDGSIKETSATSECKLFGLLQNKEDNELIHSDGHETKFESCEMSSKEIDDSSNNSQTYITQIAKILNTLSIDSKFFLVNYPDVNSDPNLKINVRDIKGTEIKIYICEVYSLIQFWFHHGEEVIDLMERMNEDYYGRRLDERTLAISDANITPGLIVACEIISYGGWHRAKVINNVDENGFVRIFCLDYGTVLTVPKKDIKFLFLIYMDYPQYCYRGRITNIKPLDGNEIFEKNHVKNFTKKFTNKLLDAKVLNFDILKNVYELDLSLCDASGKNENLRNWIVKSGFGIYFNSSDKKDQVEYEPPSFSMLESNHPALEEQLDIQK</sequence>
<dbReference type="STRING" id="568069.A0A1J1I9T3"/>
<evidence type="ECO:0000259" key="1">
    <source>
        <dbReference type="Pfam" id="PF00567"/>
    </source>
</evidence>
<dbReference type="EMBL" id="CVRI01000042">
    <property type="protein sequence ID" value="CRK95726.1"/>
    <property type="molecule type" value="Genomic_DNA"/>
</dbReference>
<dbReference type="Pfam" id="PF00567">
    <property type="entry name" value="TUDOR"/>
    <property type="match status" value="1"/>
</dbReference>